<dbReference type="InterPro" id="IPR019388">
    <property type="entry name" value="FIT"/>
</dbReference>
<evidence type="ECO:0000256" key="8">
    <source>
        <dbReference type="SAM" id="Phobius"/>
    </source>
</evidence>
<organism evidence="11 12">
    <name type="scientific">Purpureocillium lavendulum</name>
    <dbReference type="NCBI Taxonomy" id="1247861"/>
    <lineage>
        <taxon>Eukaryota</taxon>
        <taxon>Fungi</taxon>
        <taxon>Dikarya</taxon>
        <taxon>Ascomycota</taxon>
        <taxon>Pezizomycotina</taxon>
        <taxon>Sordariomycetes</taxon>
        <taxon>Hypocreomycetidae</taxon>
        <taxon>Hypocreales</taxon>
        <taxon>Ophiocordycipitaceae</taxon>
        <taxon>Purpureocillium</taxon>
    </lineage>
</organism>
<evidence type="ECO:0000256" key="3">
    <source>
        <dbReference type="ARBA" id="ARBA00022824"/>
    </source>
</evidence>
<dbReference type="PANTHER" id="PTHR38420">
    <property type="entry name" value="AP-4-A PHOSPHORYLASE II"/>
    <property type="match status" value="1"/>
</dbReference>
<comment type="catalytic activity">
    <reaction evidence="6">
        <text>hexadecanoyl-CoA + H2O = S-hexadecanoyl-4'-phosphopantetheine + adenosine 3',5'-bisphosphate + 2 H(+)</text>
        <dbReference type="Rhea" id="RHEA:50032"/>
        <dbReference type="ChEBI" id="CHEBI:15377"/>
        <dbReference type="ChEBI" id="CHEBI:15378"/>
        <dbReference type="ChEBI" id="CHEBI:57379"/>
        <dbReference type="ChEBI" id="CHEBI:58343"/>
        <dbReference type="ChEBI" id="CHEBI:132018"/>
    </reaction>
</comment>
<evidence type="ECO:0000256" key="7">
    <source>
        <dbReference type="SAM" id="MobiDB-lite"/>
    </source>
</evidence>
<feature type="transmembrane region" description="Helical" evidence="8">
    <location>
        <begin position="43"/>
        <end position="61"/>
    </location>
</feature>
<name>A0AB34G590_9HYPO</name>
<keyword evidence="2 6" id="KW-0812">Transmembrane</keyword>
<dbReference type="SUPFAM" id="SSF54197">
    <property type="entry name" value="HIT-like"/>
    <property type="match status" value="1"/>
</dbReference>
<keyword evidence="6" id="KW-0444">Lipid biosynthesis</keyword>
<feature type="transmembrane region" description="Helical" evidence="8">
    <location>
        <begin position="136"/>
        <end position="159"/>
    </location>
</feature>
<dbReference type="PANTHER" id="PTHR38420:SF3">
    <property type="entry name" value="5',5'''-P-1,P-4-TETRAPHOSPHATE PHOSPHORYLASE 2"/>
    <property type="match status" value="1"/>
</dbReference>
<comment type="function">
    <text evidence="6">Fatty acyl-coenzyme A (CoA) diphosphatase that hydrolyzes fatty acyl-CoA to yield acyl-4'-phosphopantetheine and adenosine 3',5'-bisphosphate. Preferentially hydrolyzes unsaturated long-chain acyl-CoA substrates in the endoplasmic reticulum (ER) lumen. This catalytic activity is required for maintaining ER structure and for lipid droplets (LDs) biogenesis, which are lipid storage organelles involved in maintaining lipid and energy homeostasis. May directly bind to diacylglycerol (DAGs) and triacylglycerol, which is also important for LD biogenesis. May support directional budding of nacent LDs from the ER into the cytosol by reducing DAG levels at sites of LD formation. May play a role in the regulation of cell morphology and cytoskeletal organization. Involved in phospholipid biosynthesis.</text>
</comment>
<proteinExistence type="inferred from homology"/>
<evidence type="ECO:0000256" key="4">
    <source>
        <dbReference type="ARBA" id="ARBA00022989"/>
    </source>
</evidence>
<reference evidence="11" key="1">
    <citation type="submission" date="2023-01" db="EMBL/GenBank/DDBJ databases">
        <title>The growth and conidiation of Purpureocillium lavendulum are regulated by nitrogen source and histone H3K14 acetylation.</title>
        <authorList>
            <person name="Tang P."/>
            <person name="Han J."/>
            <person name="Zhang C."/>
            <person name="Tang P."/>
            <person name="Qi F."/>
            <person name="Zhang K."/>
            <person name="Liang L."/>
        </authorList>
    </citation>
    <scope>NUCLEOTIDE SEQUENCE</scope>
    <source>
        <strain evidence="11">YMF1.00683</strain>
    </source>
</reference>
<dbReference type="InterPro" id="IPR009163">
    <property type="entry name" value="Ap4A_phos1/2"/>
</dbReference>
<feature type="compositionally biased region" description="Low complexity" evidence="7">
    <location>
        <begin position="17"/>
        <end position="28"/>
    </location>
</feature>
<dbReference type="AlphaFoldDB" id="A0AB34G590"/>
<dbReference type="InterPro" id="IPR019200">
    <property type="entry name" value="ATP_adenylylTrfase_C"/>
</dbReference>
<evidence type="ECO:0000256" key="5">
    <source>
        <dbReference type="ARBA" id="ARBA00023136"/>
    </source>
</evidence>
<dbReference type="Gene3D" id="3.30.428.70">
    <property type="match status" value="1"/>
</dbReference>
<feature type="compositionally biased region" description="Low complexity" evidence="7">
    <location>
        <begin position="398"/>
        <end position="417"/>
    </location>
</feature>
<protein>
    <recommendedName>
        <fullName evidence="6">Acyl-coenzyme A diphosphatase SCS3</fullName>
        <ecNumber evidence="6">3.6.1.-</ecNumber>
    </recommendedName>
    <alternativeName>
        <fullName evidence="6">FIT family protein SCS3</fullName>
    </alternativeName>
</protein>
<dbReference type="EMBL" id="JAQHRD010000001">
    <property type="protein sequence ID" value="KAJ6446772.1"/>
    <property type="molecule type" value="Genomic_DNA"/>
</dbReference>
<keyword evidence="12" id="KW-1185">Reference proteome</keyword>
<gene>
    <name evidence="11" type="primary">APA1_2</name>
    <name evidence="6" type="synonym">FIT2B</name>
    <name evidence="6" type="synonym">SCS3</name>
    <name evidence="11" type="ORF">O9K51_01545</name>
</gene>
<keyword evidence="5 6" id="KW-0472">Membrane</keyword>
<dbReference type="EC" id="3.6.1.-" evidence="6"/>
<feature type="transmembrane region" description="Helical" evidence="8">
    <location>
        <begin position="302"/>
        <end position="319"/>
    </location>
</feature>
<keyword evidence="4 6" id="KW-1133">Transmembrane helix</keyword>
<keyword evidence="3 6" id="KW-0256">Endoplasmic reticulum</keyword>
<evidence type="ECO:0000256" key="6">
    <source>
        <dbReference type="HAMAP-Rule" id="MF_03231"/>
    </source>
</evidence>
<dbReference type="HAMAP" id="MF_03231">
    <property type="entry name" value="SCS3"/>
    <property type="match status" value="1"/>
</dbReference>
<dbReference type="GO" id="GO:0009117">
    <property type="term" value="P:nucleotide metabolic process"/>
    <property type="evidence" value="ECO:0007669"/>
    <property type="project" value="InterPro"/>
</dbReference>
<comment type="similarity">
    <text evidence="6">Belongs to the FIT family. Fungal FIT2B/SCS3 subfamily.</text>
</comment>
<dbReference type="GO" id="GO:0010945">
    <property type="term" value="F:coenzyme A diphosphatase activity"/>
    <property type="evidence" value="ECO:0007669"/>
    <property type="project" value="InterPro"/>
</dbReference>
<feature type="region of interest" description="Disordered" evidence="7">
    <location>
        <begin position="398"/>
        <end position="418"/>
    </location>
</feature>
<evidence type="ECO:0000313" key="11">
    <source>
        <dbReference type="EMBL" id="KAJ6446772.1"/>
    </source>
</evidence>
<dbReference type="Pfam" id="PF19327">
    <property type="entry name" value="Ap4A_phos_N"/>
    <property type="match status" value="1"/>
</dbReference>
<sequence>MGDVTPRKPSPAPTGHRTATATTTTTTTTTRTLAWLPTPLERVALGVFPLILVFGTVFSVLSPETRAAAYDPVAQAQAQDPGAAPSYFARKSNIFNVVFVKRGWGWTTLAFVFFALTHPSGGPTPLELTARRLRAGVRWVLVTGWWILITQWCFGAPIIDRGFRWTGGRCEVVMREAEAGEGGRRPGEVITAVACKAAGGRWQGGHDISGHVFLLVLGTAFLMHEVGWAALRWSGRVREERCVVMRDGALKSAGVEADEAPGRGGGSTELGAGGKTAVAVAALNLWMLLMTAIYFHTWFEKLTGLVTALIGVYAVYYVPRFVPAPPPLILAIGLTAYSQPPSTMSRAIRAPANLPELVKAAFARARQDGDLHFFPTQVTVLPVGPVPFQLRFSPALANKPKAPSPPAGSSRPSPSDPFADPPRALFVADLGPAHYLVLNKFAVVPEHFILATRAFEHQTHVLDEADLEAAMACVRAYDDADAGELFVFFNCGEHSGASQPHRHLQLLPVRRMRDGLSEGEEKEQQEGVRRGEGTAWDVLADTADLAGVPFATFSEDIHLGMSSKDLFAAYLRLYRRACRAVATHGGAAATDGGQEAEAPAAGPTRISYNMAMTRRRLVVCPRLAEGDLVRNGDTPAGRLALNGTVLAGTALVKTEAEWDALRKDPEQLAAVLARIGLPRRAGEADGTRL</sequence>
<evidence type="ECO:0000313" key="12">
    <source>
        <dbReference type="Proteomes" id="UP001163105"/>
    </source>
</evidence>
<keyword evidence="6" id="KW-0378">Hydrolase</keyword>
<accession>A0AB34G590</accession>
<evidence type="ECO:0000259" key="10">
    <source>
        <dbReference type="Pfam" id="PF19327"/>
    </source>
</evidence>
<dbReference type="Pfam" id="PF10261">
    <property type="entry name" value="FIT"/>
    <property type="match status" value="1"/>
</dbReference>
<dbReference type="Pfam" id="PF09830">
    <property type="entry name" value="ATP_transf"/>
    <property type="match status" value="1"/>
</dbReference>
<keyword evidence="6" id="KW-0443">Lipid metabolism</keyword>
<dbReference type="InterPro" id="IPR045759">
    <property type="entry name" value="Ap4A_phos1/2_N"/>
</dbReference>
<dbReference type="InterPro" id="IPR046400">
    <property type="entry name" value="SCS3"/>
</dbReference>
<dbReference type="InterPro" id="IPR043171">
    <property type="entry name" value="Ap4A_phos1/2-like"/>
</dbReference>
<comment type="caution">
    <text evidence="11">The sequence shown here is derived from an EMBL/GenBank/DDBJ whole genome shotgun (WGS) entry which is preliminary data.</text>
</comment>
<feature type="transmembrane region" description="Helical" evidence="8">
    <location>
        <begin position="94"/>
        <end position="116"/>
    </location>
</feature>
<dbReference type="Proteomes" id="UP001163105">
    <property type="component" value="Unassembled WGS sequence"/>
</dbReference>
<feature type="transmembrane region" description="Helical" evidence="8">
    <location>
        <begin position="212"/>
        <end position="231"/>
    </location>
</feature>
<keyword evidence="6" id="KW-1208">Phospholipid metabolism</keyword>
<evidence type="ECO:0000256" key="2">
    <source>
        <dbReference type="ARBA" id="ARBA00022692"/>
    </source>
</evidence>
<comment type="catalytic activity">
    <reaction evidence="6">
        <text>(9Z)-octadecenoyl-CoA + H2O = S-(9Z-octadecenoyl)-4'-phosphopantetheine + adenosine 3',5'-bisphosphate + 2 H(+)</text>
        <dbReference type="Rhea" id="RHEA:65564"/>
        <dbReference type="ChEBI" id="CHEBI:15377"/>
        <dbReference type="ChEBI" id="CHEBI:15378"/>
        <dbReference type="ChEBI" id="CHEBI:57387"/>
        <dbReference type="ChEBI" id="CHEBI:58343"/>
        <dbReference type="ChEBI" id="CHEBI:156553"/>
    </reaction>
</comment>
<evidence type="ECO:0000259" key="9">
    <source>
        <dbReference type="Pfam" id="PF09830"/>
    </source>
</evidence>
<comment type="subcellular location">
    <subcellularLocation>
        <location evidence="1 6">Endoplasmic reticulum membrane</location>
        <topology evidence="1 6">Multi-pass membrane protein</topology>
    </subcellularLocation>
</comment>
<comment type="catalytic activity">
    <reaction evidence="6">
        <text>an acyl-CoA + H2O = an acyl-4'-phosphopantetheine + adenosine 3',5'-bisphosphate + 2 H(+)</text>
        <dbReference type="Rhea" id="RHEA:50044"/>
        <dbReference type="ChEBI" id="CHEBI:15377"/>
        <dbReference type="ChEBI" id="CHEBI:15378"/>
        <dbReference type="ChEBI" id="CHEBI:58342"/>
        <dbReference type="ChEBI" id="CHEBI:58343"/>
        <dbReference type="ChEBI" id="CHEBI:132023"/>
    </reaction>
</comment>
<dbReference type="GO" id="GO:0140042">
    <property type="term" value="P:lipid droplet formation"/>
    <property type="evidence" value="ECO:0007669"/>
    <property type="project" value="UniProtKB-UniRule"/>
</dbReference>
<feature type="region of interest" description="Disordered" evidence="7">
    <location>
        <begin position="1"/>
        <end position="28"/>
    </location>
</feature>
<dbReference type="GO" id="GO:0005789">
    <property type="term" value="C:endoplasmic reticulum membrane"/>
    <property type="evidence" value="ECO:0007669"/>
    <property type="project" value="UniProtKB-SubCell"/>
</dbReference>
<keyword evidence="6" id="KW-0594">Phospholipid biosynthesis</keyword>
<feature type="domain" description="ATP adenylyltransferase C-terminal" evidence="9">
    <location>
        <begin position="548"/>
        <end position="678"/>
    </location>
</feature>
<dbReference type="InterPro" id="IPR036265">
    <property type="entry name" value="HIT-like_sf"/>
</dbReference>
<dbReference type="GO" id="GO:0005524">
    <property type="term" value="F:ATP binding"/>
    <property type="evidence" value="ECO:0007669"/>
    <property type="project" value="InterPro"/>
</dbReference>
<dbReference type="GO" id="GO:0008654">
    <property type="term" value="P:phospholipid biosynthetic process"/>
    <property type="evidence" value="ECO:0007669"/>
    <property type="project" value="UniProtKB-KW"/>
</dbReference>
<feature type="domain" description="Ap4A phosphorylase 1/2 N-terminal" evidence="10">
    <location>
        <begin position="349"/>
        <end position="510"/>
    </location>
</feature>
<evidence type="ECO:0000256" key="1">
    <source>
        <dbReference type="ARBA" id="ARBA00004477"/>
    </source>
</evidence>
<feature type="transmembrane region" description="Helical" evidence="8">
    <location>
        <begin position="276"/>
        <end position="295"/>
    </location>
</feature>
<comment type="catalytic activity">
    <reaction evidence="6">
        <text>(5Z,8Z,11Z,14Z)-eicosatetraenoyl-CoA + H2O = S-(5Z,8Z,11Z,14Z-eicosatetraenoyl)-4'-phosphopantetheine + adenosine 3',5'-bisphosphate + 2 H(+)</text>
        <dbReference type="Rhea" id="RHEA:65568"/>
        <dbReference type="ChEBI" id="CHEBI:15377"/>
        <dbReference type="ChEBI" id="CHEBI:15378"/>
        <dbReference type="ChEBI" id="CHEBI:57368"/>
        <dbReference type="ChEBI" id="CHEBI:58343"/>
        <dbReference type="ChEBI" id="CHEBI:156554"/>
    </reaction>
</comment>
<dbReference type="GO" id="GO:0003877">
    <property type="term" value="F:ATP:ADP adenylyltransferase activity"/>
    <property type="evidence" value="ECO:0007669"/>
    <property type="project" value="InterPro"/>
</dbReference>
<feature type="active site" evidence="6">
    <location>
        <position position="211"/>
    </location>
</feature>
<feature type="active site" evidence="6">
    <location>
        <position position="296"/>
    </location>
</feature>